<name>A0ACC1AQD0_9ROSI</name>
<protein>
    <submittedName>
        <fullName evidence="1">Uncharacterized protein</fullName>
    </submittedName>
</protein>
<dbReference type="EMBL" id="CM047905">
    <property type="protein sequence ID" value="KAJ0088914.1"/>
    <property type="molecule type" value="Genomic_DNA"/>
</dbReference>
<evidence type="ECO:0000313" key="1">
    <source>
        <dbReference type="EMBL" id="KAJ0088914.1"/>
    </source>
</evidence>
<comment type="caution">
    <text evidence="1">The sequence shown here is derived from an EMBL/GenBank/DDBJ whole genome shotgun (WGS) entry which is preliminary data.</text>
</comment>
<accession>A0ACC1AQD0</accession>
<sequence length="46" mass="5086">MELYRESFVSLSYATEPSSISPCLPKKLSSISVVISGDKPPMYSFL</sequence>
<keyword evidence="2" id="KW-1185">Reference proteome</keyword>
<proteinExistence type="predicted"/>
<dbReference type="Proteomes" id="UP001164250">
    <property type="component" value="Chromosome 9"/>
</dbReference>
<gene>
    <name evidence="1" type="ORF">Patl1_33007</name>
</gene>
<evidence type="ECO:0000313" key="2">
    <source>
        <dbReference type="Proteomes" id="UP001164250"/>
    </source>
</evidence>
<organism evidence="1 2">
    <name type="scientific">Pistacia atlantica</name>
    <dbReference type="NCBI Taxonomy" id="434234"/>
    <lineage>
        <taxon>Eukaryota</taxon>
        <taxon>Viridiplantae</taxon>
        <taxon>Streptophyta</taxon>
        <taxon>Embryophyta</taxon>
        <taxon>Tracheophyta</taxon>
        <taxon>Spermatophyta</taxon>
        <taxon>Magnoliopsida</taxon>
        <taxon>eudicotyledons</taxon>
        <taxon>Gunneridae</taxon>
        <taxon>Pentapetalae</taxon>
        <taxon>rosids</taxon>
        <taxon>malvids</taxon>
        <taxon>Sapindales</taxon>
        <taxon>Anacardiaceae</taxon>
        <taxon>Pistacia</taxon>
    </lineage>
</organism>
<reference evidence="2" key="1">
    <citation type="journal article" date="2023" name="G3 (Bethesda)">
        <title>Genome assembly and association tests identify interacting loci associated with vigor, precocity, and sex in interspecific pistachio rootstocks.</title>
        <authorList>
            <person name="Palmer W."/>
            <person name="Jacygrad E."/>
            <person name="Sagayaradj S."/>
            <person name="Cavanaugh K."/>
            <person name="Han R."/>
            <person name="Bertier L."/>
            <person name="Beede B."/>
            <person name="Kafkas S."/>
            <person name="Golino D."/>
            <person name="Preece J."/>
            <person name="Michelmore R."/>
        </authorList>
    </citation>
    <scope>NUCLEOTIDE SEQUENCE [LARGE SCALE GENOMIC DNA]</scope>
</reference>